<dbReference type="GO" id="GO:0003341">
    <property type="term" value="P:cilium movement"/>
    <property type="evidence" value="ECO:0007669"/>
    <property type="project" value="TreeGrafter"/>
</dbReference>
<dbReference type="SMART" id="SM00028">
    <property type="entry name" value="TPR"/>
    <property type="match status" value="6"/>
</dbReference>
<dbReference type="SUPFAM" id="SSF48452">
    <property type="entry name" value="TPR-like"/>
    <property type="match status" value="2"/>
</dbReference>
<proteinExistence type="predicted"/>
<organism evidence="3 4">
    <name type="scientific">Aquatica leii</name>
    <dbReference type="NCBI Taxonomy" id="1421715"/>
    <lineage>
        <taxon>Eukaryota</taxon>
        <taxon>Metazoa</taxon>
        <taxon>Ecdysozoa</taxon>
        <taxon>Arthropoda</taxon>
        <taxon>Hexapoda</taxon>
        <taxon>Insecta</taxon>
        <taxon>Pterygota</taxon>
        <taxon>Neoptera</taxon>
        <taxon>Endopterygota</taxon>
        <taxon>Coleoptera</taxon>
        <taxon>Polyphaga</taxon>
        <taxon>Elateriformia</taxon>
        <taxon>Elateroidea</taxon>
        <taxon>Lampyridae</taxon>
        <taxon>Luciolinae</taxon>
        <taxon>Aquatica</taxon>
    </lineage>
</organism>
<dbReference type="GO" id="GO:0031514">
    <property type="term" value="C:motile cilium"/>
    <property type="evidence" value="ECO:0007669"/>
    <property type="project" value="TreeGrafter"/>
</dbReference>
<dbReference type="Gene3D" id="1.25.40.10">
    <property type="entry name" value="Tetratricopeptide repeat domain"/>
    <property type="match status" value="2"/>
</dbReference>
<dbReference type="EMBL" id="JARPUR010000001">
    <property type="protein sequence ID" value="KAK4886415.1"/>
    <property type="molecule type" value="Genomic_DNA"/>
</dbReference>
<keyword evidence="4" id="KW-1185">Reference proteome</keyword>
<accession>A0AAN7QB79</accession>
<dbReference type="AlphaFoldDB" id="A0AAN7QB79"/>
<dbReference type="InterPro" id="IPR011990">
    <property type="entry name" value="TPR-like_helical_dom_sf"/>
</dbReference>
<keyword evidence="2" id="KW-0802">TPR repeat</keyword>
<dbReference type="GO" id="GO:0060271">
    <property type="term" value="P:cilium assembly"/>
    <property type="evidence" value="ECO:0007669"/>
    <property type="project" value="TreeGrafter"/>
</dbReference>
<protein>
    <submittedName>
        <fullName evidence="3">Uncharacterized protein</fullName>
    </submittedName>
</protein>
<reference evidence="4" key="1">
    <citation type="submission" date="2023-01" db="EMBL/GenBank/DDBJ databases">
        <title>Key to firefly adult light organ development and bioluminescence: homeobox transcription factors regulate luciferase expression and transportation to peroxisome.</title>
        <authorList>
            <person name="Fu X."/>
        </authorList>
    </citation>
    <scope>NUCLEOTIDE SEQUENCE [LARGE SCALE GENOMIC DNA]</scope>
</reference>
<dbReference type="Proteomes" id="UP001353858">
    <property type="component" value="Unassembled WGS sequence"/>
</dbReference>
<name>A0AAN7QB79_9COLE</name>
<evidence type="ECO:0000256" key="2">
    <source>
        <dbReference type="ARBA" id="ARBA00022803"/>
    </source>
</evidence>
<dbReference type="InterPro" id="IPR019734">
    <property type="entry name" value="TPR_rpt"/>
</dbReference>
<dbReference type="PANTHER" id="PTHR44314">
    <property type="entry name" value="CILIA- AND FLAGELLA-ASSOCIATED PROTEIN 70"/>
    <property type="match status" value="1"/>
</dbReference>
<evidence type="ECO:0000313" key="3">
    <source>
        <dbReference type="EMBL" id="KAK4886415.1"/>
    </source>
</evidence>
<comment type="caution">
    <text evidence="3">The sequence shown here is derived from an EMBL/GenBank/DDBJ whole genome shotgun (WGS) entry which is preliminary data.</text>
</comment>
<keyword evidence="1" id="KW-0677">Repeat</keyword>
<evidence type="ECO:0000256" key="1">
    <source>
        <dbReference type="ARBA" id="ARBA00022737"/>
    </source>
</evidence>
<sequence length="1058" mass="121585">MTQCKSKENISEIDGDNQNYIKHIRITLCGYKNIVSMQCNIPTYSTTDLTVQAYHADRDMGMSTKTAVTDDIYYSTNFDFMLECNIDSSNSIDTLISHPITLKVFEHPGHGDSKFIVQNPKAIHQEHVITSAESAADLQEAFTGKALDKSVLPPINTNKKDLKEASKPNVTTSKSVKETISTVEFPKTPVLLGTSNLDLLPLFTGNKCFTESLLIYKPEKLYDDQMVPANIMPRLIVEVTIDDDTWISNDGANVISLTVESIYNLPDVLGSNMFYNVSSYLPSVHVNSQHFIISGGKWVESANICRMKQWPYLTYSRNIDDTTNRDTKYRLDDDVENIHNKLNVNLEEILNSKSPRIEFNTIKRNYLTRESTRELYKTLKRYRYIPVEIYVSEFEGNTIPFRDAGNNLHLMAELDVATLLYPGVSKLRVACPLYTYNENEIKKLTGVPNSAFVMKKAMSPQTPVLPKVNEKSKMKTEINSKSAMKPVFHIPVEQVVEPSIPIYDQNNRRTFIILEVELLVPLEEKRTIEDLTQSLLELLPPRPKLNKHIISEHLSEKYFTAVIKKLLEDLLQQHDSYISNLVTCPCTEFGEVDLPNTFLTFLRKGGMYETYVTTLARAITTMVSEKKPYIGDPNVNSKEYHEFISTIYTNLVKQTNSLVNEICNTGVEVKSVVKLLPDSEVFLLYAKEACELGATLLADRYFLERICQSEHSERYWFDYAVFQLELGDREKALECVKQSLLINDKYKYSLMLFGILLSEKKLHEEAETCFLSAMFINPKWLEGWGIMNIFYSFIGNGEGADLCQKMANKCIKKYTTDDDYFYTFDDLAWTTQYCPHTVFYKTAMILIKMRALQYAERALVQAQKADPGLYHYYLAVIMYYQHNYKHSLMHLQEAEVIHGLDYAIGALKGHSFLALKNITNAKEEYLRVLEMFNRPTDVHLVYVYLALINERLNDKQQSRKLLLLACKYSPTPYTWLATGLLYYGQRDLISAEQCLLQANLCDNRLAEVWGYLVIINIELGSYNEAEMCYKQVKKNKIENTELLEKIEEAWKCIKKSQQ</sequence>
<dbReference type="GO" id="GO:0070062">
    <property type="term" value="C:extracellular exosome"/>
    <property type="evidence" value="ECO:0007669"/>
    <property type="project" value="TreeGrafter"/>
</dbReference>
<evidence type="ECO:0000313" key="4">
    <source>
        <dbReference type="Proteomes" id="UP001353858"/>
    </source>
</evidence>
<dbReference type="InterPro" id="IPR052628">
    <property type="entry name" value="CFAP70"/>
</dbReference>
<dbReference type="PANTHER" id="PTHR44314:SF1">
    <property type="entry name" value="CILIA- AND FLAGELLA-ASSOCIATED PROTEIN 70"/>
    <property type="match status" value="1"/>
</dbReference>
<gene>
    <name evidence="3" type="ORF">RN001_002686</name>
</gene>